<proteinExistence type="predicted"/>
<reference evidence="1 2" key="1">
    <citation type="submission" date="2022-04" db="EMBL/GenBank/DDBJ databases">
        <title>Spirosoma sp. strain RP8 genome sequencing and assembly.</title>
        <authorList>
            <person name="Jung Y."/>
        </authorList>
    </citation>
    <scope>NUCLEOTIDE SEQUENCE [LARGE SCALE GENOMIC DNA]</scope>
    <source>
        <strain evidence="1 2">RP8</strain>
    </source>
</reference>
<gene>
    <name evidence="1" type="ORF">M0L20_19355</name>
</gene>
<accession>A0ABT0HQB6</accession>
<keyword evidence="2" id="KW-1185">Reference proteome</keyword>
<dbReference type="EMBL" id="JALPRF010000003">
    <property type="protein sequence ID" value="MCK8494032.1"/>
    <property type="molecule type" value="Genomic_DNA"/>
</dbReference>
<comment type="caution">
    <text evidence="1">The sequence shown here is derived from an EMBL/GenBank/DDBJ whole genome shotgun (WGS) entry which is preliminary data.</text>
</comment>
<organism evidence="1 2">
    <name type="scientific">Spirosoma liriopis</name>
    <dbReference type="NCBI Taxonomy" id="2937440"/>
    <lineage>
        <taxon>Bacteria</taxon>
        <taxon>Pseudomonadati</taxon>
        <taxon>Bacteroidota</taxon>
        <taxon>Cytophagia</taxon>
        <taxon>Cytophagales</taxon>
        <taxon>Cytophagaceae</taxon>
        <taxon>Spirosoma</taxon>
    </lineage>
</organism>
<dbReference type="RefSeq" id="WP_248478633.1">
    <property type="nucleotide sequence ID" value="NZ_JALPRF010000003.1"/>
</dbReference>
<dbReference type="Proteomes" id="UP001202180">
    <property type="component" value="Unassembled WGS sequence"/>
</dbReference>
<protein>
    <recommendedName>
        <fullName evidence="3">DUF481 domain-containing protein</fullName>
    </recommendedName>
</protein>
<evidence type="ECO:0008006" key="3">
    <source>
        <dbReference type="Google" id="ProtNLM"/>
    </source>
</evidence>
<name>A0ABT0HQB6_9BACT</name>
<evidence type="ECO:0000313" key="2">
    <source>
        <dbReference type="Proteomes" id="UP001202180"/>
    </source>
</evidence>
<evidence type="ECO:0000313" key="1">
    <source>
        <dbReference type="EMBL" id="MCK8494032.1"/>
    </source>
</evidence>
<sequence>MKTVLLLLVLYPVVLWGQAVRVTPEDLARKQSFLLMRDGSVVRGQIVRQDSSLITVKKAGGDMTFVETDQLIGIMPIRPRPTTSAPSYSVFYLKDSTRLEGRFVRRDSTMITVRKRNGQLTYFEPELLQRVDSTVVDTVPGADSGRTFPNQFSPWLLIGQTAYNPKKGQFYYRNKWVLLNEFQYGITRNWSVGVGVATPIPWLYRSAYDAYYGSGSVLNNSFQLTSKLSASIGRKFRVGLNVSYQPNTYRYSYSKRAWTFQALASIGTSQRNVTLGYGLVNRGKQSVYQYWSSMYPTPYTLERIPDQSFLTLGLVQKILPNLTLLSDNRINLGQRYYFYDDTGERATLSFALRLDRRRHSFDLGAYSLIYRNNYSWDGKNVRVIPYIGYNLLLGGKTK</sequence>